<name>A7J8D7_PBCVF</name>
<dbReference type="RefSeq" id="YP_001426415.1">
    <property type="nucleotide sequence ID" value="NC_008603.1"/>
</dbReference>
<evidence type="ECO:0000313" key="1">
    <source>
        <dbReference type="EMBL" id="ABT16068.1"/>
    </source>
</evidence>
<evidence type="ECO:0000313" key="2">
    <source>
        <dbReference type="Proteomes" id="UP000204095"/>
    </source>
</evidence>
<protein>
    <submittedName>
        <fullName evidence="1">Uncharacterized protein n783R</fullName>
    </submittedName>
</protein>
<proteinExistence type="predicted"/>
<dbReference type="Proteomes" id="UP000204095">
    <property type="component" value="Segment"/>
</dbReference>
<reference evidence="1 2" key="1">
    <citation type="journal article" date="2007" name="Virology">
        <title>Sequence and annotation of the 314-kb MT325 and the 321-kb FR483 viruses that infect Chlorella Pbi.</title>
        <authorList>
            <person name="Fitzgerald L.A."/>
            <person name="Graves M.V."/>
            <person name="Li X."/>
            <person name="Feldblyum T."/>
            <person name="Hartigan J."/>
            <person name="Van Etten J.L."/>
        </authorList>
    </citation>
    <scope>NUCLEOTIDE SEQUENCE [LARGE SCALE GENOMIC DNA]</scope>
    <source>
        <strain evidence="1 2">FR483</strain>
    </source>
</reference>
<dbReference type="EMBL" id="DQ890022">
    <property type="protein sequence ID" value="ABT16068.1"/>
    <property type="molecule type" value="Genomic_DNA"/>
</dbReference>
<sequence>MLQRYHRSLGNLHNYLTTQIDCGCHLTQEWKMSIYVMSRQITYQTIKNEAHCRTVLGLPPGRQGWQGHLWRGVVCHQC</sequence>
<organismHost>
    <name type="scientific">Paramecium bursaria</name>
    <dbReference type="NCBI Taxonomy" id="74790"/>
</organismHost>
<dbReference type="KEGG" id="vg:5469682"/>
<organism evidence="1 2">
    <name type="scientific">Paramecium bursaria Chlorella virus FR483</name>
    <name type="common">PBCV-FR483</name>
    <dbReference type="NCBI Taxonomy" id="399781"/>
    <lineage>
        <taxon>Viruses</taxon>
        <taxon>Varidnaviria</taxon>
        <taxon>Bamfordvirae</taxon>
        <taxon>Nucleocytoviricota</taxon>
        <taxon>Megaviricetes</taxon>
        <taxon>Algavirales</taxon>
        <taxon>Phycodnaviridae</taxon>
        <taxon>Chlorovirus</taxon>
        <taxon>Chlorovirus conductrix</taxon>
        <taxon>Paramecium bursaria Chlorella virus A1</taxon>
    </lineage>
</organism>
<dbReference type="GeneID" id="5469682"/>
<accession>A7J8D7</accession>
<gene>
    <name evidence="1" type="primary">n783R</name>
    <name evidence="1" type="ORF">FR483_n783R</name>
</gene>